<dbReference type="GO" id="GO:1990113">
    <property type="term" value="P:RNA polymerase I assembly"/>
    <property type="evidence" value="ECO:0007669"/>
    <property type="project" value="TreeGrafter"/>
</dbReference>
<keyword evidence="4" id="KW-1185">Reference proteome</keyword>
<feature type="coiled-coil region" evidence="2">
    <location>
        <begin position="115"/>
        <end position="146"/>
    </location>
</feature>
<dbReference type="AlphaFoldDB" id="A0A830H2N8"/>
<dbReference type="GO" id="GO:0006457">
    <property type="term" value="P:protein folding"/>
    <property type="evidence" value="ECO:0007669"/>
    <property type="project" value="InterPro"/>
</dbReference>
<dbReference type="Gene3D" id="1.10.287.370">
    <property type="match status" value="1"/>
</dbReference>
<dbReference type="PANTHER" id="PTHR12674">
    <property type="entry name" value="PREFOLDIN SUBUNIT 5"/>
    <property type="match status" value="1"/>
</dbReference>
<gene>
    <name evidence="3" type="ORF">PPROV_000015200</name>
</gene>
<dbReference type="PANTHER" id="PTHR12674:SF2">
    <property type="entry name" value="PREFOLDIN SUBUNIT 5"/>
    <property type="match status" value="1"/>
</dbReference>
<dbReference type="EMBL" id="BNJQ01000001">
    <property type="protein sequence ID" value="GHP01396.1"/>
    <property type="molecule type" value="Genomic_DNA"/>
</dbReference>
<dbReference type="GO" id="GO:0009409">
    <property type="term" value="P:response to cold"/>
    <property type="evidence" value="ECO:0007669"/>
    <property type="project" value="UniProtKB-ARBA"/>
</dbReference>
<dbReference type="InterPro" id="IPR009053">
    <property type="entry name" value="Prefoldin"/>
</dbReference>
<dbReference type="InterPro" id="IPR004127">
    <property type="entry name" value="Prefoldin_subunit_alpha"/>
</dbReference>
<comment type="caution">
    <text evidence="3">The sequence shown here is derived from an EMBL/GenBank/DDBJ whole genome shotgun (WGS) entry which is preliminary data.</text>
</comment>
<evidence type="ECO:0000256" key="2">
    <source>
        <dbReference type="SAM" id="Coils"/>
    </source>
</evidence>
<dbReference type="GO" id="GO:0005737">
    <property type="term" value="C:cytoplasm"/>
    <property type="evidence" value="ECO:0007669"/>
    <property type="project" value="TreeGrafter"/>
</dbReference>
<dbReference type="OrthoDB" id="10267474at2759"/>
<dbReference type="GO" id="GO:0051082">
    <property type="term" value="F:unfolded protein binding"/>
    <property type="evidence" value="ECO:0007669"/>
    <property type="project" value="InterPro"/>
</dbReference>
<sequence length="149" mass="16338">MSSQDGGGGLNLGALSPDQLKQVADQLAQESQRLTESFEGLQSAINKYNRSASTLKKFKDESEGKEMLVPLTSSMYVRGSLEETSKILVDIGTGYYVEKSVEGGTDFCERKVVLLKEHLQKVVDALQQKQQQEQQVRTALAQKQAQAAA</sequence>
<evidence type="ECO:0000313" key="4">
    <source>
        <dbReference type="Proteomes" id="UP000660262"/>
    </source>
</evidence>
<evidence type="ECO:0008006" key="5">
    <source>
        <dbReference type="Google" id="ProtNLM"/>
    </source>
</evidence>
<dbReference type="GO" id="GO:0016272">
    <property type="term" value="C:prefoldin complex"/>
    <property type="evidence" value="ECO:0007669"/>
    <property type="project" value="InterPro"/>
</dbReference>
<keyword evidence="2" id="KW-0175">Coiled coil</keyword>
<organism evidence="3 4">
    <name type="scientific">Pycnococcus provasolii</name>
    <dbReference type="NCBI Taxonomy" id="41880"/>
    <lineage>
        <taxon>Eukaryota</taxon>
        <taxon>Viridiplantae</taxon>
        <taxon>Chlorophyta</taxon>
        <taxon>Pseudoscourfieldiophyceae</taxon>
        <taxon>Pseudoscourfieldiales</taxon>
        <taxon>Pycnococcaceae</taxon>
        <taxon>Pycnococcus</taxon>
    </lineage>
</organism>
<dbReference type="SUPFAM" id="SSF46579">
    <property type="entry name" value="Prefoldin"/>
    <property type="match status" value="1"/>
</dbReference>
<dbReference type="GO" id="GO:1990115">
    <property type="term" value="P:RNA polymerase III assembly"/>
    <property type="evidence" value="ECO:0007669"/>
    <property type="project" value="TreeGrafter"/>
</dbReference>
<dbReference type="Proteomes" id="UP000660262">
    <property type="component" value="Unassembled WGS sequence"/>
</dbReference>
<proteinExistence type="inferred from homology"/>
<dbReference type="Pfam" id="PF02996">
    <property type="entry name" value="Prefoldin"/>
    <property type="match status" value="1"/>
</dbReference>
<evidence type="ECO:0000256" key="1">
    <source>
        <dbReference type="ARBA" id="ARBA00010048"/>
    </source>
</evidence>
<dbReference type="HAMAP" id="MF_00308">
    <property type="entry name" value="PfdA"/>
    <property type="match status" value="1"/>
</dbReference>
<protein>
    <recommendedName>
        <fullName evidence="5">Prefoldin subunit 5</fullName>
    </recommendedName>
</protein>
<dbReference type="NCBIfam" id="TIGR00293">
    <property type="entry name" value="prefoldin subunit alpha"/>
    <property type="match status" value="1"/>
</dbReference>
<reference evidence="3" key="1">
    <citation type="submission" date="2020-10" db="EMBL/GenBank/DDBJ databases">
        <title>Unveiling of a novel bifunctional photoreceptor, Dualchrome1, isolated from a cosmopolitan green alga.</title>
        <authorList>
            <person name="Suzuki S."/>
            <person name="Kawachi M."/>
        </authorList>
    </citation>
    <scope>NUCLEOTIDE SEQUENCE</scope>
    <source>
        <strain evidence="3">NIES 2893</strain>
    </source>
</reference>
<name>A0A830H2N8_9CHLO</name>
<comment type="similarity">
    <text evidence="1">Belongs to the prefoldin subunit alpha family.</text>
</comment>
<evidence type="ECO:0000313" key="3">
    <source>
        <dbReference type="EMBL" id="GHP01396.1"/>
    </source>
</evidence>
<accession>A0A830H2N8</accession>
<dbReference type="GO" id="GO:1990114">
    <property type="term" value="P:RNA polymerase II core complex assembly"/>
    <property type="evidence" value="ECO:0007669"/>
    <property type="project" value="TreeGrafter"/>
</dbReference>
<dbReference type="InterPro" id="IPR011599">
    <property type="entry name" value="PFD_alpha_archaea"/>
</dbReference>
<dbReference type="CDD" id="cd23157">
    <property type="entry name" value="Prefoldin_5"/>
    <property type="match status" value="1"/>
</dbReference>